<dbReference type="PANTHER" id="PTHR45892:SF3">
    <property type="entry name" value="PUTATIVE-RELATED"/>
    <property type="match status" value="1"/>
</dbReference>
<evidence type="ECO:0000256" key="1">
    <source>
        <dbReference type="SAM" id="Phobius"/>
    </source>
</evidence>
<dbReference type="GO" id="GO:0004046">
    <property type="term" value="F:aminoacylase activity"/>
    <property type="evidence" value="ECO:0007669"/>
    <property type="project" value="TreeGrafter"/>
</dbReference>
<keyword evidence="3" id="KW-1185">Reference proteome</keyword>
<keyword evidence="1" id="KW-1133">Transmembrane helix</keyword>
<dbReference type="PANTHER" id="PTHR45892">
    <property type="entry name" value="AMINOACYLASE-1"/>
    <property type="match status" value="1"/>
</dbReference>
<comment type="caution">
    <text evidence="2">The sequence shown here is derived from an EMBL/GenBank/DDBJ whole genome shotgun (WGS) entry which is preliminary data.</text>
</comment>
<dbReference type="Proteomes" id="UP000593562">
    <property type="component" value="Unassembled WGS sequence"/>
</dbReference>
<dbReference type="AlphaFoldDB" id="A0A7J7D1V5"/>
<proteinExistence type="predicted"/>
<name>A0A7J7D1V5_TRIWF</name>
<accession>A0A7J7D1V5</accession>
<gene>
    <name evidence="2" type="ORF">HS088_TW11G00378</name>
</gene>
<keyword evidence="1" id="KW-0472">Membrane</keyword>
<sequence>MNMQPSEAEAGFDVRLPPTVDPNLLRRKIAEKWAPTSRNMTYEVNDDGPFSFYDLVIQSLIIYLFIMVVKFEFLPFGQISSSWLRTYVDAVPISIEFTVQFYL</sequence>
<evidence type="ECO:0000313" key="3">
    <source>
        <dbReference type="Proteomes" id="UP000593562"/>
    </source>
</evidence>
<dbReference type="EMBL" id="JAAARO010000011">
    <property type="protein sequence ID" value="KAF5740311.1"/>
    <property type="molecule type" value="Genomic_DNA"/>
</dbReference>
<feature type="transmembrane region" description="Helical" evidence="1">
    <location>
        <begin position="50"/>
        <end position="69"/>
    </location>
</feature>
<evidence type="ECO:0000313" key="2">
    <source>
        <dbReference type="EMBL" id="KAF5740311.1"/>
    </source>
</evidence>
<organism evidence="2 3">
    <name type="scientific">Tripterygium wilfordii</name>
    <name type="common">Thunder God vine</name>
    <dbReference type="NCBI Taxonomy" id="458696"/>
    <lineage>
        <taxon>Eukaryota</taxon>
        <taxon>Viridiplantae</taxon>
        <taxon>Streptophyta</taxon>
        <taxon>Embryophyta</taxon>
        <taxon>Tracheophyta</taxon>
        <taxon>Spermatophyta</taxon>
        <taxon>Magnoliopsida</taxon>
        <taxon>eudicotyledons</taxon>
        <taxon>Gunneridae</taxon>
        <taxon>Pentapetalae</taxon>
        <taxon>rosids</taxon>
        <taxon>fabids</taxon>
        <taxon>Celastrales</taxon>
        <taxon>Celastraceae</taxon>
        <taxon>Tripterygium</taxon>
    </lineage>
</organism>
<dbReference type="InterPro" id="IPR052083">
    <property type="entry name" value="Aminoacylase-1_M20A"/>
</dbReference>
<protein>
    <submittedName>
        <fullName evidence="2">Aminoacylase-1-like</fullName>
    </submittedName>
</protein>
<dbReference type="InParanoid" id="A0A7J7D1V5"/>
<reference evidence="2 3" key="1">
    <citation type="journal article" date="2020" name="Nat. Commun.">
        <title>Genome of Tripterygium wilfordii and identification of cytochrome P450 involved in triptolide biosynthesis.</title>
        <authorList>
            <person name="Tu L."/>
            <person name="Su P."/>
            <person name="Zhang Z."/>
            <person name="Gao L."/>
            <person name="Wang J."/>
            <person name="Hu T."/>
            <person name="Zhou J."/>
            <person name="Zhang Y."/>
            <person name="Zhao Y."/>
            <person name="Liu Y."/>
            <person name="Song Y."/>
            <person name="Tong Y."/>
            <person name="Lu Y."/>
            <person name="Yang J."/>
            <person name="Xu C."/>
            <person name="Jia M."/>
            <person name="Peters R.J."/>
            <person name="Huang L."/>
            <person name="Gao W."/>
        </authorList>
    </citation>
    <scope>NUCLEOTIDE SEQUENCE [LARGE SCALE GENOMIC DNA]</scope>
    <source>
        <strain evidence="3">cv. XIE 37</strain>
        <tissue evidence="2">Leaf</tissue>
    </source>
</reference>
<keyword evidence="1" id="KW-0812">Transmembrane</keyword>